<name>A0A397J5E5_9GLOM</name>
<reference evidence="1 2" key="1">
    <citation type="submission" date="2018-08" db="EMBL/GenBank/DDBJ databases">
        <title>Genome and evolution of the arbuscular mycorrhizal fungus Diversispora epigaea (formerly Glomus versiforme) and its bacterial endosymbionts.</title>
        <authorList>
            <person name="Sun X."/>
            <person name="Fei Z."/>
            <person name="Harrison M."/>
        </authorList>
    </citation>
    <scope>NUCLEOTIDE SEQUENCE [LARGE SCALE GENOMIC DNA]</scope>
    <source>
        <strain evidence="1 2">IT104</strain>
    </source>
</reference>
<organism evidence="1 2">
    <name type="scientific">Diversispora epigaea</name>
    <dbReference type="NCBI Taxonomy" id="1348612"/>
    <lineage>
        <taxon>Eukaryota</taxon>
        <taxon>Fungi</taxon>
        <taxon>Fungi incertae sedis</taxon>
        <taxon>Mucoromycota</taxon>
        <taxon>Glomeromycotina</taxon>
        <taxon>Glomeromycetes</taxon>
        <taxon>Diversisporales</taxon>
        <taxon>Diversisporaceae</taxon>
        <taxon>Diversispora</taxon>
    </lineage>
</organism>
<evidence type="ECO:0000313" key="1">
    <source>
        <dbReference type="EMBL" id="RHZ81958.1"/>
    </source>
</evidence>
<sequence>MKKNIRKFAEIFDTFGNLCKFLSHTGILEKYTFSNINSKTILDRKFNVKNLIKILNNHVKTFIKDQHKVAKNLSSSERIDESETDTLVHNLLVRVINMHYYPLRLSSHLRCRLHILSQSYITKRPKFVINKDDISMIVVEDKHLKNKNLISMKGYKEIQLVAEILACGDENMCQIARIAPQPDVITDQTIFAVRIISTYFTFYKTVIPAIYWEELESGLPQKHICEFSTSKPHLESKDLIWDLDDQDISWVDKTHSVWNKYHCPSLTSERDEELLIETIFGIFAEGKELTCYIGITKMSTGDNLTSERDEELLIETIFGIFAEGKELTCYIGITKMSTGDKKKLTRS</sequence>
<comment type="caution">
    <text evidence="1">The sequence shown here is derived from an EMBL/GenBank/DDBJ whole genome shotgun (WGS) entry which is preliminary data.</text>
</comment>
<accession>A0A397J5E5</accession>
<keyword evidence="2" id="KW-1185">Reference proteome</keyword>
<protein>
    <submittedName>
        <fullName evidence="1">Uncharacterized protein</fullName>
    </submittedName>
</protein>
<dbReference type="EMBL" id="PQFF01000108">
    <property type="protein sequence ID" value="RHZ81958.1"/>
    <property type="molecule type" value="Genomic_DNA"/>
</dbReference>
<gene>
    <name evidence="1" type="ORF">Glove_116g29</name>
</gene>
<dbReference type="AlphaFoldDB" id="A0A397J5E5"/>
<dbReference type="OrthoDB" id="2447694at2759"/>
<dbReference type="Proteomes" id="UP000266861">
    <property type="component" value="Unassembled WGS sequence"/>
</dbReference>
<proteinExistence type="predicted"/>
<evidence type="ECO:0000313" key="2">
    <source>
        <dbReference type="Proteomes" id="UP000266861"/>
    </source>
</evidence>